<organism evidence="3 4">
    <name type="scientific">Apibacter mensalis</name>
    <dbReference type="NCBI Taxonomy" id="1586267"/>
    <lineage>
        <taxon>Bacteria</taxon>
        <taxon>Pseudomonadati</taxon>
        <taxon>Bacteroidota</taxon>
        <taxon>Flavobacteriia</taxon>
        <taxon>Flavobacteriales</taxon>
        <taxon>Weeksellaceae</taxon>
        <taxon>Apibacter</taxon>
    </lineage>
</organism>
<keyword evidence="4" id="KW-1185">Reference proteome</keyword>
<dbReference type="Gene3D" id="3.40.50.2000">
    <property type="entry name" value="Glycogen Phosphorylase B"/>
    <property type="match status" value="2"/>
</dbReference>
<dbReference type="Proteomes" id="UP000182761">
    <property type="component" value="Unassembled WGS sequence"/>
</dbReference>
<reference evidence="3 4" key="1">
    <citation type="submission" date="2016-01" db="EMBL/GenBank/DDBJ databases">
        <authorList>
            <person name="McClelland M."/>
            <person name="Jain A."/>
            <person name="Saraogi P."/>
            <person name="Mendelson R."/>
            <person name="Westerman R."/>
            <person name="SanMiguel P."/>
            <person name="Csonka L."/>
        </authorList>
    </citation>
    <scope>NUCLEOTIDE SEQUENCE [LARGE SCALE GENOMIC DNA]</scope>
    <source>
        <strain evidence="3 4">R-53146</strain>
    </source>
</reference>
<dbReference type="PANTHER" id="PTHR30160">
    <property type="entry name" value="TETRAACYLDISACCHARIDE 4'-KINASE-RELATED"/>
    <property type="match status" value="1"/>
</dbReference>
<sequence length="375" mass="43971">MLLESITYLFRYISIVKALLIQYNNMGEVLLSSVISNNLKKIYPDIKIDFLCYKKYIGVIQRNPNIDRIISIDTEHIRSVLFVYKYIQLVRSEKYDILIDMSQNFNSILLTLFSKAKKKYSFFRPFLDKLYDKTVSKVEEPITQTCILLENRLVILQEFLKDNPIPIDPLAKIYLAEDEIEDAKEKMMNAGIYFKRPVIMLGVLGSNIHNTWTVGNMAKLIDFIWANYRADLLFTYLPSQYKQVNELLSLLNSNTKVFVQPVGKTIREYAAFMQNCTLFIGNSSRFVITAKALQKPTFTIYPPYISRKDIACYENTNLHQSVHLHDFSPRLYEDFYQNELKNDSSKFYLMLSNEFVILKVKSFLKDHLITFNKIK</sequence>
<evidence type="ECO:0000256" key="2">
    <source>
        <dbReference type="ARBA" id="ARBA00022679"/>
    </source>
</evidence>
<evidence type="ECO:0000313" key="3">
    <source>
        <dbReference type="EMBL" id="CVK16343.1"/>
    </source>
</evidence>
<dbReference type="GO" id="GO:0005829">
    <property type="term" value="C:cytosol"/>
    <property type="evidence" value="ECO:0007669"/>
    <property type="project" value="TreeGrafter"/>
</dbReference>
<keyword evidence="2 3" id="KW-0808">Transferase</keyword>
<accession>A0A0X3AQ21</accession>
<dbReference type="InterPro" id="IPR002201">
    <property type="entry name" value="Glyco_trans_9"/>
</dbReference>
<dbReference type="GO" id="GO:0008713">
    <property type="term" value="F:ADP-heptose-lipopolysaccharide heptosyltransferase activity"/>
    <property type="evidence" value="ECO:0007669"/>
    <property type="project" value="TreeGrafter"/>
</dbReference>
<evidence type="ECO:0000313" key="4">
    <source>
        <dbReference type="Proteomes" id="UP000182761"/>
    </source>
</evidence>
<dbReference type="GO" id="GO:0009244">
    <property type="term" value="P:lipopolysaccharide core region biosynthetic process"/>
    <property type="evidence" value="ECO:0007669"/>
    <property type="project" value="TreeGrafter"/>
</dbReference>
<proteinExistence type="predicted"/>
<dbReference type="Pfam" id="PF01075">
    <property type="entry name" value="Glyco_transf_9"/>
    <property type="match status" value="1"/>
</dbReference>
<dbReference type="CDD" id="cd03789">
    <property type="entry name" value="GT9_LPS_heptosyltransferase"/>
    <property type="match status" value="1"/>
</dbReference>
<gene>
    <name evidence="3" type="ORF">Ga0061079_106108</name>
</gene>
<dbReference type="InterPro" id="IPR051199">
    <property type="entry name" value="LPS_LOS_Heptosyltrfase"/>
</dbReference>
<dbReference type="EMBL" id="FCOR01000006">
    <property type="protein sequence ID" value="CVK16343.1"/>
    <property type="molecule type" value="Genomic_DNA"/>
</dbReference>
<dbReference type="STRING" id="1586267.GCA_001418685_01193"/>
<protein>
    <submittedName>
        <fullName evidence="3">Heptosyltransferase-2</fullName>
    </submittedName>
</protein>
<dbReference type="PANTHER" id="PTHR30160:SF7">
    <property type="entry name" value="ADP-HEPTOSE--LPS HEPTOSYLTRANSFERASE 2"/>
    <property type="match status" value="1"/>
</dbReference>
<name>A0A0X3AQ21_9FLAO</name>
<evidence type="ECO:0000256" key="1">
    <source>
        <dbReference type="ARBA" id="ARBA00022676"/>
    </source>
</evidence>
<dbReference type="AlphaFoldDB" id="A0A0X3AQ21"/>
<dbReference type="SUPFAM" id="SSF53756">
    <property type="entry name" value="UDP-Glycosyltransferase/glycogen phosphorylase"/>
    <property type="match status" value="1"/>
</dbReference>
<keyword evidence="1" id="KW-0328">Glycosyltransferase</keyword>